<dbReference type="InterPro" id="IPR014968">
    <property type="entry name" value="XisI"/>
</dbReference>
<organism evidence="2 3">
    <name type="scientific">Crocosphaera watsonii WH 0003</name>
    <dbReference type="NCBI Taxonomy" id="423471"/>
    <lineage>
        <taxon>Bacteria</taxon>
        <taxon>Bacillati</taxon>
        <taxon>Cyanobacteriota</taxon>
        <taxon>Cyanophyceae</taxon>
        <taxon>Oscillatoriophycideae</taxon>
        <taxon>Chroococcales</taxon>
        <taxon>Aphanothecaceae</taxon>
        <taxon>Crocosphaera</taxon>
    </lineage>
</organism>
<comment type="similarity">
    <text evidence="1">Belongs to the phD/YefM antitoxin family.</text>
</comment>
<dbReference type="AlphaFoldDB" id="G5IY06"/>
<dbReference type="SUPFAM" id="SSF143120">
    <property type="entry name" value="YefM-like"/>
    <property type="match status" value="1"/>
</dbReference>
<dbReference type="Proteomes" id="UP000003477">
    <property type="component" value="Unassembled WGS sequence"/>
</dbReference>
<evidence type="ECO:0000256" key="1">
    <source>
        <dbReference type="ARBA" id="ARBA00009981"/>
    </source>
</evidence>
<dbReference type="PATRIC" id="fig|423471.3.peg.161"/>
<protein>
    <recommendedName>
        <fullName evidence="4">FdxN element excision controlling factor protein</fullName>
    </recommendedName>
</protein>
<dbReference type="CDD" id="cd16382">
    <property type="entry name" value="XisI-like"/>
    <property type="match status" value="1"/>
</dbReference>
<dbReference type="Gene3D" id="3.30.310.110">
    <property type="entry name" value="XisI-like"/>
    <property type="match status" value="1"/>
</dbReference>
<comment type="caution">
    <text evidence="2">The sequence shown here is derived from an EMBL/GenBank/DDBJ whole genome shotgun (WGS) entry which is preliminary data.</text>
</comment>
<dbReference type="EMBL" id="AESD01000024">
    <property type="protein sequence ID" value="EHJ15183.1"/>
    <property type="molecule type" value="Genomic_DNA"/>
</dbReference>
<dbReference type="InterPro" id="IPR035943">
    <property type="entry name" value="XisI-like_sf"/>
</dbReference>
<dbReference type="SUPFAM" id="SSF143847">
    <property type="entry name" value="XisI-like"/>
    <property type="match status" value="1"/>
</dbReference>
<reference evidence="2 3" key="1">
    <citation type="journal article" date="2011" name="Front. Microbiol.">
        <title>Two Strains of Crocosphaera watsonii with Highly Conserved Genomes are Distinguished by Strain-Specific Features.</title>
        <authorList>
            <person name="Bench S.R."/>
            <person name="Ilikchyan I.N."/>
            <person name="Tripp H.J."/>
            <person name="Zehr J.P."/>
        </authorList>
    </citation>
    <scope>NUCLEOTIDE SEQUENCE [LARGE SCALE GENOMIC DNA]</scope>
    <source>
        <strain evidence="2 3">WH 0003</strain>
    </source>
</reference>
<dbReference type="Pfam" id="PF08869">
    <property type="entry name" value="XisI"/>
    <property type="match status" value="1"/>
</dbReference>
<dbReference type="InterPro" id="IPR036165">
    <property type="entry name" value="YefM-like_sf"/>
</dbReference>
<gene>
    <name evidence="2" type="ORF">CWATWH0003_0175</name>
</gene>
<name>G5IY06_CROWT</name>
<evidence type="ECO:0000313" key="2">
    <source>
        <dbReference type="EMBL" id="EHJ15183.1"/>
    </source>
</evidence>
<evidence type="ECO:0008006" key="4">
    <source>
        <dbReference type="Google" id="ProtNLM"/>
    </source>
</evidence>
<accession>G5IY06</accession>
<evidence type="ECO:0000313" key="3">
    <source>
        <dbReference type="Proteomes" id="UP000003477"/>
    </source>
</evidence>
<proteinExistence type="inferred from homology"/>
<sequence length="177" mass="21037">MIEFRPTFLTKNGKKEFAVLSYEEFLKIKQLLEYLEDLEDLKEAKEEEKDSPSYSLDEVKKMLNMDKITHYQSLIKKILLEYEKLSSQVTDPDIDETLIFDDLRSQYLWFNIGWKNGERVKAISVYVRIKNDKIWIEEDWTEEGIANELLRGDVPKEDIVLAFYDPETRKHTDFAIA</sequence>